<dbReference type="Gene3D" id="3.40.50.1000">
    <property type="entry name" value="HAD superfamily/HAD-like"/>
    <property type="match status" value="1"/>
</dbReference>
<evidence type="ECO:0000256" key="1">
    <source>
        <dbReference type="ARBA" id="ARBA00011063"/>
    </source>
</evidence>
<dbReference type="InterPro" id="IPR023485">
    <property type="entry name" value="Ptyr_pPase"/>
</dbReference>
<gene>
    <name evidence="4" type="ORF">GCM10023353_26560</name>
</gene>
<dbReference type="InterPro" id="IPR036196">
    <property type="entry name" value="Ptyr_pPase_sf"/>
</dbReference>
<dbReference type="CDD" id="cd16343">
    <property type="entry name" value="LMWPTP"/>
    <property type="match status" value="1"/>
</dbReference>
<comment type="similarity">
    <text evidence="1">Belongs to the low molecular weight phosphotyrosine protein phosphatase family.</text>
</comment>
<dbReference type="InterPro" id="IPR023214">
    <property type="entry name" value="HAD_sf"/>
</dbReference>
<comment type="caution">
    <text evidence="4">The sequence shown here is derived from an EMBL/GenBank/DDBJ whole genome shotgun (WGS) entry which is preliminary data.</text>
</comment>
<dbReference type="InterPro" id="IPR023198">
    <property type="entry name" value="PGP-like_dom2"/>
</dbReference>
<dbReference type="Proteomes" id="UP001500839">
    <property type="component" value="Unassembled WGS sequence"/>
</dbReference>
<organism evidence="4 5">
    <name type="scientific">Tomitella cavernea</name>
    <dbReference type="NCBI Taxonomy" id="1387982"/>
    <lineage>
        <taxon>Bacteria</taxon>
        <taxon>Bacillati</taxon>
        <taxon>Actinomycetota</taxon>
        <taxon>Actinomycetes</taxon>
        <taxon>Mycobacteriales</taxon>
        <taxon>Tomitella</taxon>
    </lineage>
</organism>
<dbReference type="InterPro" id="IPR017867">
    <property type="entry name" value="Tyr_phospatase_low_mol_wt"/>
</dbReference>
<evidence type="ECO:0000313" key="5">
    <source>
        <dbReference type="Proteomes" id="UP001500839"/>
    </source>
</evidence>
<dbReference type="SFLD" id="SFLDG01129">
    <property type="entry name" value="C1.5:_HAD__Beta-PGM__Phosphata"/>
    <property type="match status" value="1"/>
</dbReference>
<dbReference type="SUPFAM" id="SSF56784">
    <property type="entry name" value="HAD-like"/>
    <property type="match status" value="1"/>
</dbReference>
<proteinExistence type="inferred from homology"/>
<dbReference type="RefSeq" id="WP_277952163.1">
    <property type="nucleotide sequence ID" value="NZ_BAABKQ010000001.1"/>
</dbReference>
<dbReference type="PANTHER" id="PTHR43434">
    <property type="entry name" value="PHOSPHOGLYCOLATE PHOSPHATASE"/>
    <property type="match status" value="1"/>
</dbReference>
<sequence>MPGISPSAPLVLFDLDGTIMDSADGVVGSFRTALAGHGVPEPDGDLRSRIVGPPMSETMAGLGVPPEQARELLAAYHADYSASGWKQSTVFPGMADVLADLAARGVRLAVTTSKQQTDARRILDAYGLAGHFEVIAGAAGERRAKADVITHALAELGVDDPAPADGPAVVLVGDRSHDVAGAAQHGIPVAFVLWGYGTRREAEGAAWVVDAQEQLSATVLRYLARRTDPAGAAARSARAAPSGTVHVTFVCTGNICRSPMAEQIVREHLRRAGLADAVHVTSAGTGDWHVGDPADPRACDELRAHGYGVDHAAAQVGPEHLSADLIVALDSGHRRALLGAGADPSLVRMLRSFDHDATGTDVADPYYGADDGFVTVRRQLEAAAPGIVDWARAAASGRAETAVENPVDLP</sequence>
<reference evidence="5" key="1">
    <citation type="journal article" date="2019" name="Int. J. Syst. Evol. Microbiol.">
        <title>The Global Catalogue of Microorganisms (GCM) 10K type strain sequencing project: providing services to taxonomists for standard genome sequencing and annotation.</title>
        <authorList>
            <consortium name="The Broad Institute Genomics Platform"/>
            <consortium name="The Broad Institute Genome Sequencing Center for Infectious Disease"/>
            <person name="Wu L."/>
            <person name="Ma J."/>
        </authorList>
    </citation>
    <scope>NUCLEOTIDE SEQUENCE [LARGE SCALE GENOMIC DNA]</scope>
    <source>
        <strain evidence="5">JCM 18542</strain>
    </source>
</reference>
<accession>A0ABP9CU03</accession>
<dbReference type="InterPro" id="IPR036412">
    <property type="entry name" value="HAD-like_sf"/>
</dbReference>
<name>A0ABP9CU03_9ACTN</name>
<dbReference type="Gene3D" id="1.10.150.240">
    <property type="entry name" value="Putative phosphatase, domain 2"/>
    <property type="match status" value="1"/>
</dbReference>
<dbReference type="InterPro" id="IPR050155">
    <property type="entry name" value="HAD-like_hydrolase_sf"/>
</dbReference>
<dbReference type="InterPro" id="IPR041492">
    <property type="entry name" value="HAD_2"/>
</dbReference>
<evidence type="ECO:0000256" key="2">
    <source>
        <dbReference type="ARBA" id="ARBA00022801"/>
    </source>
</evidence>
<dbReference type="EMBL" id="BAABKQ010000001">
    <property type="protein sequence ID" value="GAA4818224.1"/>
    <property type="molecule type" value="Genomic_DNA"/>
</dbReference>
<dbReference type="SFLD" id="SFLDS00003">
    <property type="entry name" value="Haloacid_Dehalogenase"/>
    <property type="match status" value="1"/>
</dbReference>
<keyword evidence="5" id="KW-1185">Reference proteome</keyword>
<dbReference type="SMART" id="SM00226">
    <property type="entry name" value="LMWPc"/>
    <property type="match status" value="1"/>
</dbReference>
<evidence type="ECO:0000313" key="4">
    <source>
        <dbReference type="EMBL" id="GAA4818224.1"/>
    </source>
</evidence>
<dbReference type="Pfam" id="PF01451">
    <property type="entry name" value="LMWPc"/>
    <property type="match status" value="1"/>
</dbReference>
<feature type="domain" description="Phosphotyrosine protein phosphatase I" evidence="3">
    <location>
        <begin position="245"/>
        <end position="390"/>
    </location>
</feature>
<dbReference type="Gene3D" id="3.40.50.2300">
    <property type="match status" value="1"/>
</dbReference>
<keyword evidence="2" id="KW-0378">Hydrolase</keyword>
<dbReference type="Pfam" id="PF13419">
    <property type="entry name" value="HAD_2"/>
    <property type="match status" value="1"/>
</dbReference>
<protein>
    <recommendedName>
        <fullName evidence="3">Phosphotyrosine protein phosphatase I domain-containing protein</fullName>
    </recommendedName>
</protein>
<dbReference type="SUPFAM" id="SSF52788">
    <property type="entry name" value="Phosphotyrosine protein phosphatases I"/>
    <property type="match status" value="1"/>
</dbReference>
<evidence type="ECO:0000259" key="3">
    <source>
        <dbReference type="SMART" id="SM00226"/>
    </source>
</evidence>
<dbReference type="PRINTS" id="PR00719">
    <property type="entry name" value="LMWPTPASE"/>
</dbReference>
<dbReference type="PANTHER" id="PTHR43434:SF20">
    <property type="entry name" value="5'-NUCLEOTIDASE"/>
    <property type="match status" value="1"/>
</dbReference>